<dbReference type="Proteomes" id="UP000024284">
    <property type="component" value="Unassembled WGS sequence"/>
</dbReference>
<reference evidence="8" key="1">
    <citation type="submission" date="2014-08" db="EMBL/GenBank/DDBJ databases">
        <title>Draft genome sequences of Sphingobium herbicidovorans.</title>
        <authorList>
            <person name="Gan H.M."/>
            <person name="Gan H.Y."/>
            <person name="Savka M.A."/>
        </authorList>
    </citation>
    <scope>NUCLEOTIDE SEQUENCE [LARGE SCALE GENOMIC DNA]</scope>
    <source>
        <strain evidence="8">NBRC 16415</strain>
    </source>
</reference>
<keyword evidence="9" id="KW-1185">Reference proteome</keyword>
<name>A0A086PC60_SPHHM</name>
<dbReference type="AlphaFoldDB" id="A0A086PC60"/>
<keyword evidence="4 6" id="KW-1133">Transmembrane helix</keyword>
<evidence type="ECO:0000256" key="2">
    <source>
        <dbReference type="ARBA" id="ARBA00022475"/>
    </source>
</evidence>
<comment type="subcellular location">
    <subcellularLocation>
        <location evidence="1">Cell membrane</location>
        <topology evidence="1">Multi-pass membrane protein</topology>
    </subcellularLocation>
</comment>
<feature type="transmembrane region" description="Helical" evidence="6">
    <location>
        <begin position="71"/>
        <end position="91"/>
    </location>
</feature>
<evidence type="ECO:0000313" key="9">
    <source>
        <dbReference type="Proteomes" id="UP000024284"/>
    </source>
</evidence>
<evidence type="ECO:0000259" key="7">
    <source>
        <dbReference type="Pfam" id="PF00482"/>
    </source>
</evidence>
<dbReference type="EMBL" id="JFZA02000007">
    <property type="protein sequence ID" value="KFG90978.1"/>
    <property type="molecule type" value="Genomic_DNA"/>
</dbReference>
<accession>A0A086PC60</accession>
<dbReference type="OrthoDB" id="7470947at2"/>
<dbReference type="PANTHER" id="PTHR35007">
    <property type="entry name" value="INTEGRAL MEMBRANE PROTEIN-RELATED"/>
    <property type="match status" value="1"/>
</dbReference>
<proteinExistence type="predicted"/>
<gene>
    <name evidence="8" type="ORF">BV98_001171</name>
</gene>
<evidence type="ECO:0000256" key="4">
    <source>
        <dbReference type="ARBA" id="ARBA00022989"/>
    </source>
</evidence>
<keyword evidence="5 6" id="KW-0472">Membrane</keyword>
<sequence length="300" mass="32589">MLKGVAFLLLALLTIIAAATPLLVLRARERARLNRRLAALAPGSAPLVQYGKRLSAPGLAAPLLARAQVDITTRAIGIFAGAMALYMLFLLLLGGPVMTILLLPLPPLALLWWIRRRAQRRIDALVEALPFYIDAVRQMQAVGSSLSQALERSLPEAPGIVRSYLAPAARRLELGAPVSEAMQQLADRLRVPEMSMLAAAIRTNIRYGGSISAVLSNLSAILRERMRIARELKAATSEAKVSSRVLIAMPLVAMALLMASNPTYVDFFLSDARGHRMAIIAVVLQAVGMLVMRRVMRLAF</sequence>
<feature type="transmembrane region" description="Helical" evidence="6">
    <location>
        <begin position="97"/>
        <end position="114"/>
    </location>
</feature>
<evidence type="ECO:0000256" key="6">
    <source>
        <dbReference type="SAM" id="Phobius"/>
    </source>
</evidence>
<keyword evidence="3 6" id="KW-0812">Transmembrane</keyword>
<feature type="transmembrane region" description="Helical" evidence="6">
    <location>
        <begin position="245"/>
        <end position="265"/>
    </location>
</feature>
<evidence type="ECO:0000256" key="5">
    <source>
        <dbReference type="ARBA" id="ARBA00023136"/>
    </source>
</evidence>
<dbReference type="RefSeq" id="WP_037463455.1">
    <property type="nucleotide sequence ID" value="NZ_BCZD01000022.1"/>
</dbReference>
<evidence type="ECO:0000313" key="8">
    <source>
        <dbReference type="EMBL" id="KFG90978.1"/>
    </source>
</evidence>
<feature type="transmembrane region" description="Helical" evidence="6">
    <location>
        <begin position="277"/>
        <end position="296"/>
    </location>
</feature>
<feature type="transmembrane region" description="Helical" evidence="6">
    <location>
        <begin position="6"/>
        <end position="25"/>
    </location>
</feature>
<dbReference type="STRING" id="76947.GCA_002080435_03420"/>
<feature type="domain" description="Type II secretion system protein GspF" evidence="7">
    <location>
        <begin position="139"/>
        <end position="258"/>
    </location>
</feature>
<dbReference type="InterPro" id="IPR042094">
    <property type="entry name" value="T2SS_GspF_sf"/>
</dbReference>
<protein>
    <submittedName>
        <fullName evidence="8">Type II secretion system F domain protein</fullName>
    </submittedName>
</protein>
<dbReference type="PANTHER" id="PTHR35007:SF1">
    <property type="entry name" value="PILUS ASSEMBLY PROTEIN"/>
    <property type="match status" value="1"/>
</dbReference>
<comment type="caution">
    <text evidence="8">The sequence shown here is derived from an EMBL/GenBank/DDBJ whole genome shotgun (WGS) entry which is preliminary data.</text>
</comment>
<dbReference type="eggNOG" id="COG4965">
    <property type="taxonomic scope" value="Bacteria"/>
</dbReference>
<dbReference type="GO" id="GO:0005886">
    <property type="term" value="C:plasma membrane"/>
    <property type="evidence" value="ECO:0007669"/>
    <property type="project" value="UniProtKB-SubCell"/>
</dbReference>
<dbReference type="PATRIC" id="fig|1219045.3.peg.1191"/>
<dbReference type="Pfam" id="PF00482">
    <property type="entry name" value="T2SSF"/>
    <property type="match status" value="1"/>
</dbReference>
<keyword evidence="2" id="KW-1003">Cell membrane</keyword>
<evidence type="ECO:0000256" key="3">
    <source>
        <dbReference type="ARBA" id="ARBA00022692"/>
    </source>
</evidence>
<dbReference type="Gene3D" id="1.20.81.30">
    <property type="entry name" value="Type II secretion system (T2SS), domain F"/>
    <property type="match status" value="1"/>
</dbReference>
<dbReference type="InterPro" id="IPR018076">
    <property type="entry name" value="T2SS_GspF_dom"/>
</dbReference>
<evidence type="ECO:0000256" key="1">
    <source>
        <dbReference type="ARBA" id="ARBA00004651"/>
    </source>
</evidence>
<organism evidence="8 9">
    <name type="scientific">Sphingobium herbicidovorans (strain ATCC 700291 / DSM 11019 / CCUG 56400 / KCTC 2939 / LMG 18315 / NBRC 16415 / MH)</name>
    <name type="common">Sphingomonas herbicidovorans</name>
    <dbReference type="NCBI Taxonomy" id="1219045"/>
    <lineage>
        <taxon>Bacteria</taxon>
        <taxon>Pseudomonadati</taxon>
        <taxon>Pseudomonadota</taxon>
        <taxon>Alphaproteobacteria</taxon>
        <taxon>Sphingomonadales</taxon>
        <taxon>Sphingomonadaceae</taxon>
        <taxon>Sphingobium</taxon>
    </lineage>
</organism>